<proteinExistence type="predicted"/>
<organism evidence="3 4">
    <name type="scientific">Streptomyces racemochromogenes</name>
    <dbReference type="NCBI Taxonomy" id="67353"/>
    <lineage>
        <taxon>Bacteria</taxon>
        <taxon>Bacillati</taxon>
        <taxon>Actinomycetota</taxon>
        <taxon>Actinomycetes</taxon>
        <taxon>Kitasatosporales</taxon>
        <taxon>Streptomycetaceae</taxon>
        <taxon>Streptomyces</taxon>
    </lineage>
</organism>
<dbReference type="PROSITE" id="PS51257">
    <property type="entry name" value="PROKAR_LIPOPROTEIN"/>
    <property type="match status" value="1"/>
</dbReference>
<evidence type="ECO:0008006" key="5">
    <source>
        <dbReference type="Google" id="ProtNLM"/>
    </source>
</evidence>
<evidence type="ECO:0000313" key="4">
    <source>
        <dbReference type="Proteomes" id="UP001610631"/>
    </source>
</evidence>
<sequence length="205" mass="21333">MRRWTRAALAVTGAVTAVAALTGCDGPGPGKAGGAPSAQAGQGGKAGAAGVKKAYRLGEASPLKESPKLNSQDARFTVTPLEVRTGTDADMQNSGLRKDDKDGPQVPVFVWSTLTHKSGTPMELGDMDDDIMVRTESGLRTRPLIVMMGSAKWADCPPVQTTKTLGPGQSEKVCTAFLIPAGQKPAAVELFRGYNAEPAQWPLGG</sequence>
<feature type="signal peptide" evidence="2">
    <location>
        <begin position="1"/>
        <end position="19"/>
    </location>
</feature>
<feature type="region of interest" description="Disordered" evidence="1">
    <location>
        <begin position="84"/>
        <end position="104"/>
    </location>
</feature>
<evidence type="ECO:0000256" key="1">
    <source>
        <dbReference type="SAM" id="MobiDB-lite"/>
    </source>
</evidence>
<keyword evidence="2" id="KW-0732">Signal</keyword>
<keyword evidence="4" id="KW-1185">Reference proteome</keyword>
<feature type="region of interest" description="Disordered" evidence="1">
    <location>
        <begin position="25"/>
        <end position="50"/>
    </location>
</feature>
<evidence type="ECO:0000313" key="3">
    <source>
        <dbReference type="EMBL" id="MFH7594512.1"/>
    </source>
</evidence>
<name>A0ABW7P874_9ACTN</name>
<gene>
    <name evidence="3" type="ORF">WDV06_05320</name>
</gene>
<protein>
    <recommendedName>
        <fullName evidence="5">Lipoprotein</fullName>
    </recommendedName>
</protein>
<dbReference type="Proteomes" id="UP001610631">
    <property type="component" value="Unassembled WGS sequence"/>
</dbReference>
<dbReference type="EMBL" id="JBBDHD010000009">
    <property type="protein sequence ID" value="MFH7594512.1"/>
    <property type="molecule type" value="Genomic_DNA"/>
</dbReference>
<comment type="caution">
    <text evidence="3">The sequence shown here is derived from an EMBL/GenBank/DDBJ whole genome shotgun (WGS) entry which is preliminary data.</text>
</comment>
<accession>A0ABW7P874</accession>
<dbReference type="RefSeq" id="WP_395508448.1">
    <property type="nucleotide sequence ID" value="NZ_JBBDHD010000009.1"/>
</dbReference>
<evidence type="ECO:0000256" key="2">
    <source>
        <dbReference type="SAM" id="SignalP"/>
    </source>
</evidence>
<feature type="chain" id="PRO_5047188669" description="Lipoprotein" evidence="2">
    <location>
        <begin position="20"/>
        <end position="205"/>
    </location>
</feature>
<reference evidence="3 4" key="1">
    <citation type="submission" date="2024-03" db="EMBL/GenBank/DDBJ databases">
        <title>Whole genome sequencing of Streptomyces racemochromogenes, to identify antimicrobial biosynthetic gene clusters.</title>
        <authorList>
            <person name="Suryawanshi P."/>
            <person name="Krishnaraj P.U."/>
            <person name="Arun Y.P."/>
            <person name="Suryawanshi M.P."/>
            <person name="Rakshit O."/>
        </authorList>
    </citation>
    <scope>NUCLEOTIDE SEQUENCE [LARGE SCALE GENOMIC DNA]</scope>
    <source>
        <strain evidence="3 4">AUDT626</strain>
    </source>
</reference>